<dbReference type="EMBL" id="JARJLG010000267">
    <property type="protein sequence ID" value="KAJ7721541.1"/>
    <property type="molecule type" value="Genomic_DNA"/>
</dbReference>
<organism evidence="1 2">
    <name type="scientific">Mycena maculata</name>
    <dbReference type="NCBI Taxonomy" id="230809"/>
    <lineage>
        <taxon>Eukaryota</taxon>
        <taxon>Fungi</taxon>
        <taxon>Dikarya</taxon>
        <taxon>Basidiomycota</taxon>
        <taxon>Agaricomycotina</taxon>
        <taxon>Agaricomycetes</taxon>
        <taxon>Agaricomycetidae</taxon>
        <taxon>Agaricales</taxon>
        <taxon>Marasmiineae</taxon>
        <taxon>Mycenaceae</taxon>
        <taxon>Mycena</taxon>
    </lineage>
</organism>
<reference evidence="1" key="1">
    <citation type="submission" date="2023-03" db="EMBL/GenBank/DDBJ databases">
        <title>Massive genome expansion in bonnet fungi (Mycena s.s.) driven by repeated elements and novel gene families across ecological guilds.</title>
        <authorList>
            <consortium name="Lawrence Berkeley National Laboratory"/>
            <person name="Harder C.B."/>
            <person name="Miyauchi S."/>
            <person name="Viragh M."/>
            <person name="Kuo A."/>
            <person name="Thoen E."/>
            <person name="Andreopoulos B."/>
            <person name="Lu D."/>
            <person name="Skrede I."/>
            <person name="Drula E."/>
            <person name="Henrissat B."/>
            <person name="Morin E."/>
            <person name="Kohler A."/>
            <person name="Barry K."/>
            <person name="LaButti K."/>
            <person name="Morin E."/>
            <person name="Salamov A."/>
            <person name="Lipzen A."/>
            <person name="Mereny Z."/>
            <person name="Hegedus B."/>
            <person name="Baldrian P."/>
            <person name="Stursova M."/>
            <person name="Weitz H."/>
            <person name="Taylor A."/>
            <person name="Grigoriev I.V."/>
            <person name="Nagy L.G."/>
            <person name="Martin F."/>
            <person name="Kauserud H."/>
        </authorList>
    </citation>
    <scope>NUCLEOTIDE SEQUENCE</scope>
    <source>
        <strain evidence="1">CBHHK188m</strain>
    </source>
</reference>
<accession>A0AAD7HIJ6</accession>
<evidence type="ECO:0000313" key="1">
    <source>
        <dbReference type="EMBL" id="KAJ7721541.1"/>
    </source>
</evidence>
<name>A0AAD7HIJ6_9AGAR</name>
<evidence type="ECO:0000313" key="2">
    <source>
        <dbReference type="Proteomes" id="UP001215280"/>
    </source>
</evidence>
<dbReference type="Proteomes" id="UP001215280">
    <property type="component" value="Unassembled WGS sequence"/>
</dbReference>
<keyword evidence="2" id="KW-1185">Reference proteome</keyword>
<gene>
    <name evidence="1" type="ORF">DFH07DRAFT_972230</name>
</gene>
<dbReference type="AlphaFoldDB" id="A0AAD7HIJ6"/>
<protein>
    <submittedName>
        <fullName evidence="1">Uncharacterized protein</fullName>
    </submittedName>
</protein>
<sequence>MSDPLLDEDDEAHEDLQEQLHNPIQPIADSGPTPTSHHCDLTSLLRDQVLSAAHGGLTNLSLAANFSTFCIKNGYVPPTFNVLNPTSHHETSSFICAWIGASCDTQNLYGKTKNVGDIRLAFTSAQKMRAAMTWTFNQFPGMAKVSWHQSEVTGNFVGNPSISDVVSKYMMAVKRRKVHAREIATSACAIEPELLRKLYHFNNSNERLFLRQYTAGSGIAKHDGGRAR</sequence>
<proteinExistence type="predicted"/>
<comment type="caution">
    <text evidence="1">The sequence shown here is derived from an EMBL/GenBank/DDBJ whole genome shotgun (WGS) entry which is preliminary data.</text>
</comment>